<evidence type="ECO:0000256" key="5">
    <source>
        <dbReference type="ARBA" id="ARBA00022630"/>
    </source>
</evidence>
<dbReference type="InterPro" id="IPR014729">
    <property type="entry name" value="Rossmann-like_a/b/a_fold"/>
</dbReference>
<evidence type="ECO:0000313" key="14">
    <source>
        <dbReference type="EMBL" id="CAD7273427.1"/>
    </source>
</evidence>
<dbReference type="FunFam" id="1.10.579.10:FF:000002">
    <property type="entry name" value="Deoxyribodipyrimidine photolyase"/>
    <property type="match status" value="1"/>
</dbReference>
<keyword evidence="15" id="KW-1185">Reference proteome</keyword>
<evidence type="ECO:0000256" key="3">
    <source>
        <dbReference type="ARBA" id="ARBA00013149"/>
    </source>
</evidence>
<proteinExistence type="inferred from homology"/>
<dbReference type="PANTHER" id="PTHR10211:SF0">
    <property type="entry name" value="DEOXYRIBODIPYRIMIDINE PHOTO-LYASE"/>
    <property type="match status" value="1"/>
</dbReference>
<evidence type="ECO:0000256" key="8">
    <source>
        <dbReference type="ARBA" id="ARBA00023125"/>
    </source>
</evidence>
<dbReference type="Pfam" id="PF00875">
    <property type="entry name" value="DNA_photolyase"/>
    <property type="match status" value="1"/>
</dbReference>
<name>A0A7R9GA31_9CRUS</name>
<dbReference type="Gene3D" id="1.25.40.80">
    <property type="match status" value="2"/>
</dbReference>
<keyword evidence="6" id="KW-0227">DNA damage</keyword>
<evidence type="ECO:0000256" key="11">
    <source>
        <dbReference type="ARBA" id="ARBA00031671"/>
    </source>
</evidence>
<comment type="similarity">
    <text evidence="2">Belongs to the DNA photolyase class-2 family.</text>
</comment>
<dbReference type="Gene3D" id="1.10.579.10">
    <property type="entry name" value="DNA Cyclobutane Dipyrimidine Photolyase, subunit A, domain 3"/>
    <property type="match status" value="2"/>
</dbReference>
<dbReference type="OrthoDB" id="496749at2759"/>
<dbReference type="InterPro" id="IPR052219">
    <property type="entry name" value="Photolyase_Class-2"/>
</dbReference>
<dbReference type="Gene3D" id="3.40.50.620">
    <property type="entry name" value="HUPs"/>
    <property type="match status" value="1"/>
</dbReference>
<keyword evidence="7" id="KW-0274">FAD</keyword>
<reference evidence="14" key="1">
    <citation type="submission" date="2020-11" db="EMBL/GenBank/DDBJ databases">
        <authorList>
            <person name="Tran Van P."/>
        </authorList>
    </citation>
    <scope>NUCLEOTIDE SEQUENCE</scope>
</reference>
<evidence type="ECO:0000256" key="9">
    <source>
        <dbReference type="ARBA" id="ARBA00023204"/>
    </source>
</evidence>
<dbReference type="PANTHER" id="PTHR10211">
    <property type="entry name" value="DEOXYRIBODIPYRIMIDINE PHOTOLYASE"/>
    <property type="match status" value="1"/>
</dbReference>
<evidence type="ECO:0000256" key="4">
    <source>
        <dbReference type="ARBA" id="ARBA00014046"/>
    </source>
</evidence>
<dbReference type="SUPFAM" id="SSF52425">
    <property type="entry name" value="Cryptochrome/photolyase, N-terminal domain"/>
    <property type="match status" value="1"/>
</dbReference>
<dbReference type="FunFam" id="3.40.50.620:FF:000110">
    <property type="entry name" value="Deoxyribodipyrimidine photolyase"/>
    <property type="match status" value="1"/>
</dbReference>
<organism evidence="14">
    <name type="scientific">Notodromas monacha</name>
    <dbReference type="NCBI Taxonomy" id="399045"/>
    <lineage>
        <taxon>Eukaryota</taxon>
        <taxon>Metazoa</taxon>
        <taxon>Ecdysozoa</taxon>
        <taxon>Arthropoda</taxon>
        <taxon>Crustacea</taxon>
        <taxon>Oligostraca</taxon>
        <taxon>Ostracoda</taxon>
        <taxon>Podocopa</taxon>
        <taxon>Podocopida</taxon>
        <taxon>Cypridocopina</taxon>
        <taxon>Cypridoidea</taxon>
        <taxon>Cyprididae</taxon>
        <taxon>Notodromas</taxon>
    </lineage>
</organism>
<evidence type="ECO:0000313" key="15">
    <source>
        <dbReference type="Proteomes" id="UP000678499"/>
    </source>
</evidence>
<dbReference type="GO" id="GO:0003904">
    <property type="term" value="F:deoxyribodipyrimidine photo-lyase activity"/>
    <property type="evidence" value="ECO:0007669"/>
    <property type="project" value="UniProtKB-EC"/>
</dbReference>
<sequence length="548" mass="62691">MAFGGRGNIRGFRPTYVSAKTESTSPAAKALSLSQLFEAERTKVLYLFMHPFIEYSPVSAQLLNAVRDNWAFLYAQRLALAQKSQLHVCFCLVTKFMDATIRHFRFMLGGLREVEEECRSLKIPFHVLLGEAKSSLIEFVEEHQLGTVVTDFSPLHVPMSWVENVKSSLPDEVDLIRVDAHNVVPAWVTSNGMEPAAFKIRAKLEPKLDEFLTQFPPAIKHPFNIGPFPKDVEWEKLEAALEVDRSIDSVEWAKPGTRSGLKTLENFIEKHLSIYGEKRNEPNVCCQSNLSPWFHFELHSSLAKNLFCSDAFFAFDMSVGVSPFHLGQIAPQRAILQVKKYENIYPKSYASFINEALVWRELAENFCFYNKNYDNFSGAPGWAQESLLKHSVDKRQYLYTLEEFEAAKTHDDLWNAAQIQMVVEGKMHGFLRMYWAKKIQEWTPSPEDAVRIALYLNDRYNLDGRDPNGFGGEHFSAISILELLSRTFRLLFAGVMWAICGVHDRPFGERPVTGSVRCMTYFASQRKFDVDAFVKRYGAKVYNKLGNH</sequence>
<evidence type="ECO:0000259" key="13">
    <source>
        <dbReference type="PROSITE" id="PS51645"/>
    </source>
</evidence>
<keyword evidence="10" id="KW-0456">Lyase</keyword>
<keyword evidence="8" id="KW-0238">DNA-binding</keyword>
<keyword evidence="9" id="KW-0234">DNA repair</keyword>
<accession>A0A7R9GA31</accession>
<evidence type="ECO:0000256" key="6">
    <source>
        <dbReference type="ARBA" id="ARBA00022763"/>
    </source>
</evidence>
<evidence type="ECO:0000256" key="10">
    <source>
        <dbReference type="ARBA" id="ARBA00023239"/>
    </source>
</evidence>
<dbReference type="GO" id="GO:0003677">
    <property type="term" value="F:DNA binding"/>
    <property type="evidence" value="ECO:0007669"/>
    <property type="project" value="UniProtKB-KW"/>
</dbReference>
<evidence type="ECO:0000256" key="1">
    <source>
        <dbReference type="ARBA" id="ARBA00001974"/>
    </source>
</evidence>
<dbReference type="SUPFAM" id="SSF48173">
    <property type="entry name" value="Cryptochrome/photolyase FAD-binding domain"/>
    <property type="match status" value="2"/>
</dbReference>
<dbReference type="EC" id="4.1.99.3" evidence="3"/>
<feature type="domain" description="Photolyase/cryptochrome alpha/beta" evidence="13">
    <location>
        <begin position="54"/>
        <end position="186"/>
    </location>
</feature>
<dbReference type="AlphaFoldDB" id="A0A7R9GA31"/>
<keyword evidence="5" id="KW-0285">Flavoprotein</keyword>
<evidence type="ECO:0000256" key="2">
    <source>
        <dbReference type="ARBA" id="ARBA00006409"/>
    </source>
</evidence>
<dbReference type="InterPro" id="IPR036134">
    <property type="entry name" value="Crypto/Photolyase_FAD-like_sf"/>
</dbReference>
<dbReference type="GO" id="GO:0000719">
    <property type="term" value="P:photoreactive repair"/>
    <property type="evidence" value="ECO:0007669"/>
    <property type="project" value="TreeGrafter"/>
</dbReference>
<gene>
    <name evidence="14" type="ORF">NMOB1V02_LOCUS1316</name>
</gene>
<protein>
    <recommendedName>
        <fullName evidence="4">Deoxyribodipyrimidine photo-lyase</fullName>
        <ecNumber evidence="3">4.1.99.3</ecNumber>
    </recommendedName>
    <alternativeName>
        <fullName evidence="11">DNA photolyase</fullName>
    </alternativeName>
</protein>
<evidence type="ECO:0000256" key="12">
    <source>
        <dbReference type="ARBA" id="ARBA00033999"/>
    </source>
</evidence>
<dbReference type="PROSITE" id="PS51645">
    <property type="entry name" value="PHR_CRY_ALPHA_BETA"/>
    <property type="match status" value="1"/>
</dbReference>
<dbReference type="EMBL" id="CAJPEX010000129">
    <property type="protein sequence ID" value="CAG0913579.1"/>
    <property type="molecule type" value="Genomic_DNA"/>
</dbReference>
<dbReference type="EMBL" id="OA882166">
    <property type="protein sequence ID" value="CAD7273427.1"/>
    <property type="molecule type" value="Genomic_DNA"/>
</dbReference>
<comment type="catalytic activity">
    <reaction evidence="12">
        <text>cyclobutadipyrimidine (in DNA) = 2 pyrimidine residues (in DNA).</text>
        <dbReference type="EC" id="4.1.99.3"/>
    </reaction>
</comment>
<dbReference type="InterPro" id="IPR006050">
    <property type="entry name" value="DNA_photolyase_N"/>
</dbReference>
<evidence type="ECO:0000256" key="7">
    <source>
        <dbReference type="ARBA" id="ARBA00022827"/>
    </source>
</evidence>
<dbReference type="Proteomes" id="UP000678499">
    <property type="component" value="Unassembled WGS sequence"/>
</dbReference>
<comment type="cofactor">
    <cofactor evidence="1">
        <name>FAD</name>
        <dbReference type="ChEBI" id="CHEBI:57692"/>
    </cofactor>
</comment>
<dbReference type="InterPro" id="IPR036155">
    <property type="entry name" value="Crypto/Photolyase_N_sf"/>
</dbReference>